<keyword evidence="3" id="KW-1185">Reference proteome</keyword>
<dbReference type="EMBL" id="CP117416">
    <property type="protein sequence ID" value="WCT54053.1"/>
    <property type="molecule type" value="Genomic_DNA"/>
</dbReference>
<accession>A0AAX3LWH4</accession>
<reference evidence="2 3" key="1">
    <citation type="submission" date="2023-02" db="EMBL/GenBank/DDBJ databases">
        <title>Genome sequence of Paenibacillus kyungheensis KACC 18744.</title>
        <authorList>
            <person name="Kim S."/>
            <person name="Heo J."/>
            <person name="Kwon S.-W."/>
        </authorList>
    </citation>
    <scope>NUCLEOTIDE SEQUENCE [LARGE SCALE GENOMIC DNA]</scope>
    <source>
        <strain evidence="2 3">KACC 18744</strain>
    </source>
</reference>
<evidence type="ECO:0000313" key="3">
    <source>
        <dbReference type="Proteomes" id="UP001220509"/>
    </source>
</evidence>
<gene>
    <name evidence="2" type="ORF">PQ456_12640</name>
</gene>
<dbReference type="Proteomes" id="UP001220509">
    <property type="component" value="Chromosome"/>
</dbReference>
<sequence>MAKESFDKEIQYLRMLALTGNAYNRQQFAGRLGISIHTFDKTIRKLREVNGEQDLNDLFRYSYVDSAEPTLLFLYRAKSIKESESQRLPMILTALKQQTMTATQLLAYCDEQLIDSDTVPPDEKTIRSDLRYLEEIGVICREPGTRPYHYRLNNDLTDCLTQAELIELYEFVDIMANTQIPSVQGYLLRDNLKKALQATIPAEQWDQRLIEPFHYKYHYDARILDEAHLYTLLQMIRARRQISFQYFSTKVKNNYSARQTNPLFTDENTVVHRHIVLPLQVVYDHQYGRWYLLGVNPKGQIVKFRMSGMIDIVEEKQQSEEHVAKYLAKLQRKTQYSWLVDTGDTITVQARFYKADPLPTDFIRERVVLQGQWGQITDENDEWFIYEIQVNGYIEIRPWLRSFGSSCEVLAPAELRQSLIDEWKEIQAYYESVREDF</sequence>
<protein>
    <submittedName>
        <fullName evidence="2">WYL domain-containing protein</fullName>
    </submittedName>
</protein>
<dbReference type="InterPro" id="IPR051534">
    <property type="entry name" value="CBASS_pafABC_assoc_protein"/>
</dbReference>
<dbReference type="InterPro" id="IPR057727">
    <property type="entry name" value="WCX_dom"/>
</dbReference>
<dbReference type="Pfam" id="PF25583">
    <property type="entry name" value="WCX"/>
    <property type="match status" value="1"/>
</dbReference>
<dbReference type="PANTHER" id="PTHR34580:SF1">
    <property type="entry name" value="PROTEIN PAFC"/>
    <property type="match status" value="1"/>
</dbReference>
<evidence type="ECO:0000259" key="1">
    <source>
        <dbReference type="Pfam" id="PF25583"/>
    </source>
</evidence>
<dbReference type="PROSITE" id="PS52050">
    <property type="entry name" value="WYL"/>
    <property type="match status" value="1"/>
</dbReference>
<dbReference type="PANTHER" id="PTHR34580">
    <property type="match status" value="1"/>
</dbReference>
<dbReference type="AlphaFoldDB" id="A0AAX3LWH4"/>
<name>A0AAX3LWH4_9BACL</name>
<dbReference type="RefSeq" id="WP_273612605.1">
    <property type="nucleotide sequence ID" value="NZ_CP117416.1"/>
</dbReference>
<organism evidence="2 3">
    <name type="scientific">Paenibacillus kyungheensis</name>
    <dbReference type="NCBI Taxonomy" id="1452732"/>
    <lineage>
        <taxon>Bacteria</taxon>
        <taxon>Bacillati</taxon>
        <taxon>Bacillota</taxon>
        <taxon>Bacilli</taxon>
        <taxon>Bacillales</taxon>
        <taxon>Paenibacillaceae</taxon>
        <taxon>Paenibacillus</taxon>
    </lineage>
</organism>
<dbReference type="KEGG" id="pka:PQ456_12640"/>
<proteinExistence type="predicted"/>
<feature type="domain" description="WCX" evidence="1">
    <location>
        <begin position="346"/>
        <end position="426"/>
    </location>
</feature>
<evidence type="ECO:0000313" key="2">
    <source>
        <dbReference type="EMBL" id="WCT54053.1"/>
    </source>
</evidence>